<evidence type="ECO:0000313" key="1">
    <source>
        <dbReference type="EMBL" id="KAF9644007.1"/>
    </source>
</evidence>
<reference evidence="1" key="1">
    <citation type="submission" date="2019-10" db="EMBL/GenBank/DDBJ databases">
        <authorList>
            <consortium name="DOE Joint Genome Institute"/>
            <person name="Kuo A."/>
            <person name="Miyauchi S."/>
            <person name="Kiss E."/>
            <person name="Drula E."/>
            <person name="Kohler A."/>
            <person name="Sanchez-Garcia M."/>
            <person name="Andreopoulos B."/>
            <person name="Barry K.W."/>
            <person name="Bonito G."/>
            <person name="Buee M."/>
            <person name="Carver A."/>
            <person name="Chen C."/>
            <person name="Cichocki N."/>
            <person name="Clum A."/>
            <person name="Culley D."/>
            <person name="Crous P.W."/>
            <person name="Fauchery L."/>
            <person name="Girlanda M."/>
            <person name="Hayes R."/>
            <person name="Keri Z."/>
            <person name="Labutti K."/>
            <person name="Lipzen A."/>
            <person name="Lombard V."/>
            <person name="Magnuson J."/>
            <person name="Maillard F."/>
            <person name="Morin E."/>
            <person name="Murat C."/>
            <person name="Nolan M."/>
            <person name="Ohm R."/>
            <person name="Pangilinan J."/>
            <person name="Pereira M."/>
            <person name="Perotto S."/>
            <person name="Peter M."/>
            <person name="Riley R."/>
            <person name="Sitrit Y."/>
            <person name="Stielow B."/>
            <person name="Szollosi G."/>
            <person name="Zifcakova L."/>
            <person name="Stursova M."/>
            <person name="Spatafora J.W."/>
            <person name="Tedersoo L."/>
            <person name="Vaario L.-M."/>
            <person name="Yamada A."/>
            <person name="Yan M."/>
            <person name="Wang P."/>
            <person name="Xu J."/>
            <person name="Bruns T."/>
            <person name="Baldrian P."/>
            <person name="Vilgalys R."/>
            <person name="Henrissat B."/>
            <person name="Grigoriev I.V."/>
            <person name="Hibbett D."/>
            <person name="Nagy L.G."/>
            <person name="Martin F.M."/>
        </authorList>
    </citation>
    <scope>NUCLEOTIDE SEQUENCE</scope>
    <source>
        <strain evidence="1">P2</strain>
    </source>
</reference>
<gene>
    <name evidence="1" type="ORF">BDM02DRAFT_1246975</name>
</gene>
<protein>
    <submittedName>
        <fullName evidence="1">Uncharacterized protein</fullName>
    </submittedName>
</protein>
<sequence>MNAPSRSKLGFRSCESKMSSERNSVQPPCSGDYEQAQLRGTGAYLGSARIHQGPPNPPTWEVSLEVVHQTMEPTRTAMMDDEIPPLPPHWIPNGEPGSLTQRRVSVRCGREFKHRELRFGKKEEIR</sequence>
<dbReference type="Proteomes" id="UP000886501">
    <property type="component" value="Unassembled WGS sequence"/>
</dbReference>
<proteinExistence type="predicted"/>
<evidence type="ECO:0000313" key="2">
    <source>
        <dbReference type="Proteomes" id="UP000886501"/>
    </source>
</evidence>
<name>A0ACB6Z367_THEGA</name>
<comment type="caution">
    <text evidence="1">The sequence shown here is derived from an EMBL/GenBank/DDBJ whole genome shotgun (WGS) entry which is preliminary data.</text>
</comment>
<accession>A0ACB6Z367</accession>
<dbReference type="EMBL" id="MU118167">
    <property type="protein sequence ID" value="KAF9644007.1"/>
    <property type="molecule type" value="Genomic_DNA"/>
</dbReference>
<keyword evidence="2" id="KW-1185">Reference proteome</keyword>
<reference evidence="1" key="2">
    <citation type="journal article" date="2020" name="Nat. Commun.">
        <title>Large-scale genome sequencing of mycorrhizal fungi provides insights into the early evolution of symbiotic traits.</title>
        <authorList>
            <person name="Miyauchi S."/>
            <person name="Kiss E."/>
            <person name="Kuo A."/>
            <person name="Drula E."/>
            <person name="Kohler A."/>
            <person name="Sanchez-Garcia M."/>
            <person name="Morin E."/>
            <person name="Andreopoulos B."/>
            <person name="Barry K.W."/>
            <person name="Bonito G."/>
            <person name="Buee M."/>
            <person name="Carver A."/>
            <person name="Chen C."/>
            <person name="Cichocki N."/>
            <person name="Clum A."/>
            <person name="Culley D."/>
            <person name="Crous P.W."/>
            <person name="Fauchery L."/>
            <person name="Girlanda M."/>
            <person name="Hayes R.D."/>
            <person name="Keri Z."/>
            <person name="LaButti K."/>
            <person name="Lipzen A."/>
            <person name="Lombard V."/>
            <person name="Magnuson J."/>
            <person name="Maillard F."/>
            <person name="Murat C."/>
            <person name="Nolan M."/>
            <person name="Ohm R.A."/>
            <person name="Pangilinan J."/>
            <person name="Pereira M.F."/>
            <person name="Perotto S."/>
            <person name="Peter M."/>
            <person name="Pfister S."/>
            <person name="Riley R."/>
            <person name="Sitrit Y."/>
            <person name="Stielow J.B."/>
            <person name="Szollosi G."/>
            <person name="Zifcakova L."/>
            <person name="Stursova M."/>
            <person name="Spatafora J.W."/>
            <person name="Tedersoo L."/>
            <person name="Vaario L.M."/>
            <person name="Yamada A."/>
            <person name="Yan M."/>
            <person name="Wang P."/>
            <person name="Xu J."/>
            <person name="Bruns T."/>
            <person name="Baldrian P."/>
            <person name="Vilgalys R."/>
            <person name="Dunand C."/>
            <person name="Henrissat B."/>
            <person name="Grigoriev I.V."/>
            <person name="Hibbett D."/>
            <person name="Nagy L.G."/>
            <person name="Martin F.M."/>
        </authorList>
    </citation>
    <scope>NUCLEOTIDE SEQUENCE</scope>
    <source>
        <strain evidence="1">P2</strain>
    </source>
</reference>
<organism evidence="1 2">
    <name type="scientific">Thelephora ganbajun</name>
    <name type="common">Ganba fungus</name>
    <dbReference type="NCBI Taxonomy" id="370292"/>
    <lineage>
        <taxon>Eukaryota</taxon>
        <taxon>Fungi</taxon>
        <taxon>Dikarya</taxon>
        <taxon>Basidiomycota</taxon>
        <taxon>Agaricomycotina</taxon>
        <taxon>Agaricomycetes</taxon>
        <taxon>Thelephorales</taxon>
        <taxon>Thelephoraceae</taxon>
        <taxon>Thelephora</taxon>
    </lineage>
</organism>